<accession>A0ABC8RZ22</accession>
<keyword evidence="2" id="KW-1185">Reference proteome</keyword>
<protein>
    <submittedName>
        <fullName evidence="1">Uncharacterized protein</fullName>
    </submittedName>
</protein>
<sequence>MYHKIVPFQFGSSARLPELGDAWCDTEVLDGQVPVDGVFSTRKWNFFYGQQLVRLILIRDEMRCSVIDAVSVLGEYLKDDPWLKLLRSKLKLNCEEPSKAPDTIINVIQVQRPVEPHQCFEKRAKVQQLSEK</sequence>
<dbReference type="Proteomes" id="UP001642360">
    <property type="component" value="Unassembled WGS sequence"/>
</dbReference>
<evidence type="ECO:0000313" key="1">
    <source>
        <dbReference type="EMBL" id="CAK9149815.1"/>
    </source>
</evidence>
<proteinExistence type="predicted"/>
<dbReference type="EMBL" id="CAUOFW020001947">
    <property type="protein sequence ID" value="CAK9149815.1"/>
    <property type="molecule type" value="Genomic_DNA"/>
</dbReference>
<name>A0ABC8RZ22_9AQUA</name>
<gene>
    <name evidence="1" type="ORF">ILEXP_LOCUS17900</name>
</gene>
<comment type="caution">
    <text evidence="1">The sequence shown here is derived from an EMBL/GenBank/DDBJ whole genome shotgun (WGS) entry which is preliminary data.</text>
</comment>
<evidence type="ECO:0000313" key="2">
    <source>
        <dbReference type="Proteomes" id="UP001642360"/>
    </source>
</evidence>
<organism evidence="1 2">
    <name type="scientific">Ilex paraguariensis</name>
    <name type="common">yerba mate</name>
    <dbReference type="NCBI Taxonomy" id="185542"/>
    <lineage>
        <taxon>Eukaryota</taxon>
        <taxon>Viridiplantae</taxon>
        <taxon>Streptophyta</taxon>
        <taxon>Embryophyta</taxon>
        <taxon>Tracheophyta</taxon>
        <taxon>Spermatophyta</taxon>
        <taxon>Magnoliopsida</taxon>
        <taxon>eudicotyledons</taxon>
        <taxon>Gunneridae</taxon>
        <taxon>Pentapetalae</taxon>
        <taxon>asterids</taxon>
        <taxon>campanulids</taxon>
        <taxon>Aquifoliales</taxon>
        <taxon>Aquifoliaceae</taxon>
        <taxon>Ilex</taxon>
    </lineage>
</organism>
<reference evidence="1 2" key="1">
    <citation type="submission" date="2024-02" db="EMBL/GenBank/DDBJ databases">
        <authorList>
            <person name="Vignale AGUSTIN F."/>
            <person name="Sosa J E."/>
            <person name="Modenutti C."/>
        </authorList>
    </citation>
    <scope>NUCLEOTIDE SEQUENCE [LARGE SCALE GENOMIC DNA]</scope>
</reference>
<dbReference type="AlphaFoldDB" id="A0ABC8RZ22"/>